<dbReference type="Proteomes" id="UP001215280">
    <property type="component" value="Unassembled WGS sequence"/>
</dbReference>
<reference evidence="1" key="1">
    <citation type="submission" date="2023-03" db="EMBL/GenBank/DDBJ databases">
        <title>Massive genome expansion in bonnet fungi (Mycena s.s.) driven by repeated elements and novel gene families across ecological guilds.</title>
        <authorList>
            <consortium name="Lawrence Berkeley National Laboratory"/>
            <person name="Harder C.B."/>
            <person name="Miyauchi S."/>
            <person name="Viragh M."/>
            <person name="Kuo A."/>
            <person name="Thoen E."/>
            <person name="Andreopoulos B."/>
            <person name="Lu D."/>
            <person name="Skrede I."/>
            <person name="Drula E."/>
            <person name="Henrissat B."/>
            <person name="Morin E."/>
            <person name="Kohler A."/>
            <person name="Barry K."/>
            <person name="LaButti K."/>
            <person name="Morin E."/>
            <person name="Salamov A."/>
            <person name="Lipzen A."/>
            <person name="Mereny Z."/>
            <person name="Hegedus B."/>
            <person name="Baldrian P."/>
            <person name="Stursova M."/>
            <person name="Weitz H."/>
            <person name="Taylor A."/>
            <person name="Grigoriev I.V."/>
            <person name="Nagy L.G."/>
            <person name="Martin F."/>
            <person name="Kauserud H."/>
        </authorList>
    </citation>
    <scope>NUCLEOTIDE SEQUENCE</scope>
    <source>
        <strain evidence="1">CBHHK188m</strain>
    </source>
</reference>
<evidence type="ECO:0000313" key="2">
    <source>
        <dbReference type="Proteomes" id="UP001215280"/>
    </source>
</evidence>
<keyword evidence="2" id="KW-1185">Reference proteome</keyword>
<evidence type="ECO:0008006" key="3">
    <source>
        <dbReference type="Google" id="ProtNLM"/>
    </source>
</evidence>
<name>A0AAD7J179_9AGAR</name>
<proteinExistence type="predicted"/>
<gene>
    <name evidence="1" type="ORF">DFH07DRAFT_744342</name>
</gene>
<evidence type="ECO:0000313" key="1">
    <source>
        <dbReference type="EMBL" id="KAJ7753627.1"/>
    </source>
</evidence>
<accession>A0AAD7J179</accession>
<sequence length="131" mass="14558">MSPIGTVVPEDRRVLITPTISTVIQFRTIDWGMDDCRLHISVPALGGADAPFSLALYRLNQTHPLDASRPCPQRVAKIEDIDISRGQDTMWQRGFACQSDEVLTFELACSSISQGGCLLEWWQKRGVDPGQ</sequence>
<dbReference type="AlphaFoldDB" id="A0AAD7J179"/>
<dbReference type="EMBL" id="JARJLG010000070">
    <property type="protein sequence ID" value="KAJ7753627.1"/>
    <property type="molecule type" value="Genomic_DNA"/>
</dbReference>
<organism evidence="1 2">
    <name type="scientific">Mycena maculata</name>
    <dbReference type="NCBI Taxonomy" id="230809"/>
    <lineage>
        <taxon>Eukaryota</taxon>
        <taxon>Fungi</taxon>
        <taxon>Dikarya</taxon>
        <taxon>Basidiomycota</taxon>
        <taxon>Agaricomycotina</taxon>
        <taxon>Agaricomycetes</taxon>
        <taxon>Agaricomycetidae</taxon>
        <taxon>Agaricales</taxon>
        <taxon>Marasmiineae</taxon>
        <taxon>Mycenaceae</taxon>
        <taxon>Mycena</taxon>
    </lineage>
</organism>
<protein>
    <recommendedName>
        <fullName evidence="3">Ubiquitin 3 binding protein But2 C-terminal domain-containing protein</fullName>
    </recommendedName>
</protein>
<comment type="caution">
    <text evidence="1">The sequence shown here is derived from an EMBL/GenBank/DDBJ whole genome shotgun (WGS) entry which is preliminary data.</text>
</comment>